<dbReference type="InterPro" id="IPR050536">
    <property type="entry name" value="DtxR_MntR_Metal-Reg"/>
</dbReference>
<evidence type="ECO:0000256" key="8">
    <source>
        <dbReference type="ARBA" id="ARBA00023159"/>
    </source>
</evidence>
<evidence type="ECO:0000256" key="3">
    <source>
        <dbReference type="ARBA" id="ARBA00011738"/>
    </source>
</evidence>
<dbReference type="GO" id="GO:0005737">
    <property type="term" value="C:cytoplasm"/>
    <property type="evidence" value="ECO:0007669"/>
    <property type="project" value="UniProtKB-SubCell"/>
</dbReference>
<dbReference type="InterPro" id="IPR036390">
    <property type="entry name" value="WH_DNA-bd_sf"/>
</dbReference>
<organism evidence="13 14">
    <name type="scientific">Candidatus Intestinimonas pullistercoris</name>
    <dbReference type="NCBI Taxonomy" id="2838623"/>
    <lineage>
        <taxon>Bacteria</taxon>
        <taxon>Bacillati</taxon>
        <taxon>Bacillota</taxon>
        <taxon>Clostridia</taxon>
        <taxon>Eubacteriales</taxon>
        <taxon>Intestinimonas</taxon>
    </lineage>
</organism>
<proteinExistence type="inferred from homology"/>
<evidence type="ECO:0000256" key="11">
    <source>
        <dbReference type="ARBA" id="ARBA00032593"/>
    </source>
</evidence>
<dbReference type="InterPro" id="IPR022689">
    <property type="entry name" value="Iron_dep_repressor"/>
</dbReference>
<evidence type="ECO:0000313" key="13">
    <source>
        <dbReference type="EMBL" id="HJC41042.1"/>
    </source>
</evidence>
<evidence type="ECO:0000256" key="4">
    <source>
        <dbReference type="ARBA" id="ARBA00022490"/>
    </source>
</evidence>
<dbReference type="GO" id="GO:0003700">
    <property type="term" value="F:DNA-binding transcription factor activity"/>
    <property type="evidence" value="ECO:0007669"/>
    <property type="project" value="InterPro"/>
</dbReference>
<dbReference type="SUPFAM" id="SSF46785">
    <property type="entry name" value="Winged helix' DNA-binding domain"/>
    <property type="match status" value="1"/>
</dbReference>
<dbReference type="GO" id="GO:0046914">
    <property type="term" value="F:transition metal ion binding"/>
    <property type="evidence" value="ECO:0007669"/>
    <property type="project" value="InterPro"/>
</dbReference>
<evidence type="ECO:0000256" key="7">
    <source>
        <dbReference type="ARBA" id="ARBA00023125"/>
    </source>
</evidence>
<evidence type="ECO:0000259" key="12">
    <source>
        <dbReference type="PROSITE" id="PS50944"/>
    </source>
</evidence>
<comment type="similarity">
    <text evidence="2">Belongs to the DtxR/MntR family.</text>
</comment>
<gene>
    <name evidence="13" type="ORF">H9701_05765</name>
</gene>
<dbReference type="InterPro" id="IPR036421">
    <property type="entry name" value="Fe_dep_repressor_sf"/>
</dbReference>
<dbReference type="InterPro" id="IPR001367">
    <property type="entry name" value="Fe_dep_repressor"/>
</dbReference>
<reference evidence="13" key="2">
    <citation type="submission" date="2021-04" db="EMBL/GenBank/DDBJ databases">
        <authorList>
            <person name="Gilroy R."/>
        </authorList>
    </citation>
    <scope>NUCLEOTIDE SEQUENCE</scope>
    <source>
        <strain evidence="13">CHK186-1790</strain>
    </source>
</reference>
<dbReference type="Gene3D" id="1.10.10.10">
    <property type="entry name" value="Winged helix-like DNA-binding domain superfamily/Winged helix DNA-binding domain"/>
    <property type="match status" value="1"/>
</dbReference>
<dbReference type="SMART" id="SM00529">
    <property type="entry name" value="HTH_DTXR"/>
    <property type="match status" value="1"/>
</dbReference>
<dbReference type="Gene3D" id="1.10.60.10">
    <property type="entry name" value="Iron dependent repressor, metal binding and dimerisation domain"/>
    <property type="match status" value="1"/>
</dbReference>
<evidence type="ECO:0000256" key="10">
    <source>
        <dbReference type="ARBA" id="ARBA00023211"/>
    </source>
</evidence>
<evidence type="ECO:0000256" key="9">
    <source>
        <dbReference type="ARBA" id="ARBA00023163"/>
    </source>
</evidence>
<dbReference type="InterPro" id="IPR036388">
    <property type="entry name" value="WH-like_DNA-bd_sf"/>
</dbReference>
<dbReference type="PROSITE" id="PS50944">
    <property type="entry name" value="HTH_DTXR"/>
    <property type="match status" value="1"/>
</dbReference>
<evidence type="ECO:0000313" key="14">
    <source>
        <dbReference type="Proteomes" id="UP000823882"/>
    </source>
</evidence>
<dbReference type="SUPFAM" id="SSF47979">
    <property type="entry name" value="Iron-dependent repressor protein, dimerization domain"/>
    <property type="match status" value="1"/>
</dbReference>
<dbReference type="Pfam" id="PF01325">
    <property type="entry name" value="Fe_dep_repress"/>
    <property type="match status" value="1"/>
</dbReference>
<dbReference type="PANTHER" id="PTHR33238:SF11">
    <property type="entry name" value="TRANSCRIPTIONAL REGULATOR MNTR"/>
    <property type="match status" value="1"/>
</dbReference>
<keyword evidence="8" id="KW-0010">Activator</keyword>
<dbReference type="InterPro" id="IPR022687">
    <property type="entry name" value="HTH_DTXR"/>
</dbReference>
<name>A0A9D2NYZ8_9FIRM</name>
<feature type="domain" description="HTH dtxR-type" evidence="12">
    <location>
        <begin position="21"/>
        <end position="82"/>
    </location>
</feature>
<dbReference type="Proteomes" id="UP000823882">
    <property type="component" value="Unassembled WGS sequence"/>
</dbReference>
<reference evidence="13" key="1">
    <citation type="journal article" date="2021" name="PeerJ">
        <title>Extensive microbial diversity within the chicken gut microbiome revealed by metagenomics and culture.</title>
        <authorList>
            <person name="Gilroy R."/>
            <person name="Ravi A."/>
            <person name="Getino M."/>
            <person name="Pursley I."/>
            <person name="Horton D.L."/>
            <person name="Alikhan N.F."/>
            <person name="Baker D."/>
            <person name="Gharbi K."/>
            <person name="Hall N."/>
            <person name="Watson M."/>
            <person name="Adriaenssens E.M."/>
            <person name="Foster-Nyarko E."/>
            <person name="Jarju S."/>
            <person name="Secka A."/>
            <person name="Antonio M."/>
            <person name="Oren A."/>
            <person name="Chaudhuri R.R."/>
            <person name="La Ragione R."/>
            <person name="Hildebrand F."/>
            <person name="Pallen M.J."/>
        </authorList>
    </citation>
    <scope>NUCLEOTIDE SEQUENCE</scope>
    <source>
        <strain evidence="13">CHK186-1790</strain>
    </source>
</reference>
<keyword evidence="6" id="KW-0805">Transcription regulation</keyword>
<keyword evidence="7" id="KW-0238">DNA-binding</keyword>
<dbReference type="Pfam" id="PF02742">
    <property type="entry name" value="Fe_dep_repr_C"/>
    <property type="match status" value="1"/>
</dbReference>
<dbReference type="AlphaFoldDB" id="A0A9D2NYZ8"/>
<keyword evidence="9" id="KW-0804">Transcription</keyword>
<accession>A0A9D2NYZ8</accession>
<dbReference type="EMBL" id="DWWJ01000102">
    <property type="protein sequence ID" value="HJC41042.1"/>
    <property type="molecule type" value="Genomic_DNA"/>
</dbReference>
<keyword evidence="10" id="KW-0464">Manganese</keyword>
<comment type="subunit">
    <text evidence="3">Homodimer.</text>
</comment>
<protein>
    <recommendedName>
        <fullName evidence="11">Manganese transport regulator</fullName>
    </recommendedName>
</protein>
<keyword evidence="4" id="KW-0963">Cytoplasm</keyword>
<comment type="subcellular location">
    <subcellularLocation>
        <location evidence="1">Cytoplasm</location>
    </subcellularLocation>
</comment>
<evidence type="ECO:0000256" key="2">
    <source>
        <dbReference type="ARBA" id="ARBA00007871"/>
    </source>
</evidence>
<evidence type="ECO:0000256" key="1">
    <source>
        <dbReference type="ARBA" id="ARBA00004496"/>
    </source>
</evidence>
<dbReference type="GO" id="GO:0046983">
    <property type="term" value="F:protein dimerization activity"/>
    <property type="evidence" value="ECO:0007669"/>
    <property type="project" value="InterPro"/>
</dbReference>
<sequence length="142" mass="16657">MEERQSFYTQKGYQLRDHPAVTGAMEDYLEMICRQARAEGYARVGWLARRLNVRPSSASRMVGQLRALGLVSFERYGIVRPTEAGRKLGDYLLYRHDLLHRFFRWVNGTQDELEQVEQVEHYINETTLRNLEALMERLGAPH</sequence>
<dbReference type="PANTHER" id="PTHR33238">
    <property type="entry name" value="IRON (METAL) DEPENDENT REPRESSOR, DTXR FAMILY"/>
    <property type="match status" value="1"/>
</dbReference>
<evidence type="ECO:0000256" key="5">
    <source>
        <dbReference type="ARBA" id="ARBA00022491"/>
    </source>
</evidence>
<dbReference type="GO" id="GO:0003677">
    <property type="term" value="F:DNA binding"/>
    <property type="evidence" value="ECO:0007669"/>
    <property type="project" value="UniProtKB-KW"/>
</dbReference>
<comment type="caution">
    <text evidence="13">The sequence shown here is derived from an EMBL/GenBank/DDBJ whole genome shotgun (WGS) entry which is preliminary data.</text>
</comment>
<evidence type="ECO:0000256" key="6">
    <source>
        <dbReference type="ARBA" id="ARBA00023015"/>
    </source>
</evidence>
<keyword evidence="5" id="KW-0678">Repressor</keyword>